<evidence type="ECO:0000256" key="9">
    <source>
        <dbReference type="SAM" id="MobiDB-lite"/>
    </source>
</evidence>
<evidence type="ECO:0000256" key="6">
    <source>
        <dbReference type="ARBA" id="ARBA00022824"/>
    </source>
</evidence>
<dbReference type="FunFam" id="1.10.10.10:FF:000143">
    <property type="entry name" value="DDRGK domain-containing protein 1"/>
    <property type="match status" value="1"/>
</dbReference>
<dbReference type="InterPro" id="IPR019153">
    <property type="entry name" value="DDRGK_dom-contain"/>
</dbReference>
<evidence type="ECO:0000256" key="7">
    <source>
        <dbReference type="ARBA" id="ARBA00022989"/>
    </source>
</evidence>
<evidence type="ECO:0000256" key="2">
    <source>
        <dbReference type="ARBA" id="ARBA00009829"/>
    </source>
</evidence>
<keyword evidence="7 10" id="KW-1133">Transmembrane helix</keyword>
<dbReference type="EMBL" id="UYRW01001491">
    <property type="protein sequence ID" value="VDK77938.1"/>
    <property type="molecule type" value="Genomic_DNA"/>
</dbReference>
<evidence type="ECO:0000256" key="1">
    <source>
        <dbReference type="ARBA" id="ARBA00004389"/>
    </source>
</evidence>
<comment type="similarity">
    <text evidence="2">Belongs to the DDRGK1 family.</text>
</comment>
<reference evidence="13" key="1">
    <citation type="submission" date="2016-06" db="UniProtKB">
        <authorList>
            <consortium name="WormBaseParasite"/>
        </authorList>
    </citation>
    <scope>IDENTIFICATION</scope>
</reference>
<feature type="region of interest" description="Disordered" evidence="9">
    <location>
        <begin position="149"/>
        <end position="183"/>
    </location>
</feature>
<reference evidence="11 12" key="2">
    <citation type="submission" date="2018-08" db="EMBL/GenBank/DDBJ databases">
        <authorList>
            <person name="Laetsch R D."/>
            <person name="Stevens L."/>
            <person name="Kumar S."/>
            <person name="Blaxter L. M."/>
        </authorList>
    </citation>
    <scope>NUCLEOTIDE SEQUENCE [LARGE SCALE GENOMIC DNA]</scope>
</reference>
<keyword evidence="12" id="KW-1185">Reference proteome</keyword>
<dbReference type="Gene3D" id="1.10.10.10">
    <property type="entry name" value="Winged helix-like DNA-binding domain superfamily/Winged helix DNA-binding domain"/>
    <property type="match status" value="1"/>
</dbReference>
<feature type="compositionally biased region" description="Acidic residues" evidence="9">
    <location>
        <begin position="149"/>
        <end position="162"/>
    </location>
</feature>
<dbReference type="InterPro" id="IPR036388">
    <property type="entry name" value="WH-like_DNA-bd_sf"/>
</dbReference>
<proteinExistence type="inferred from homology"/>
<gene>
    <name evidence="11" type="ORF">NOO_LOCUS5525</name>
</gene>
<comment type="subcellular location">
    <subcellularLocation>
        <location evidence="1">Endoplasmic reticulum membrane</location>
        <topology evidence="1">Single-pass membrane protein</topology>
    </subcellularLocation>
</comment>
<name>A0A182EBT7_ONCOC</name>
<dbReference type="Pfam" id="PF09756">
    <property type="entry name" value="DDRGK"/>
    <property type="match status" value="1"/>
</dbReference>
<dbReference type="GO" id="GO:0005789">
    <property type="term" value="C:endoplasmic reticulum membrane"/>
    <property type="evidence" value="ECO:0007669"/>
    <property type="project" value="UniProtKB-SubCell"/>
</dbReference>
<evidence type="ECO:0000256" key="10">
    <source>
        <dbReference type="SAM" id="Phobius"/>
    </source>
</evidence>
<evidence type="ECO:0000313" key="12">
    <source>
        <dbReference type="Proteomes" id="UP000271087"/>
    </source>
</evidence>
<feature type="region of interest" description="Disordered" evidence="9">
    <location>
        <begin position="202"/>
        <end position="244"/>
    </location>
</feature>
<keyword evidence="6" id="KW-0256">Endoplasmic reticulum</keyword>
<accession>A0A182EBT7</accession>
<dbReference type="WBParaSite" id="nOo.2.0.1.t05525-RA">
    <property type="protein sequence ID" value="nOo.2.0.1.t05525-RA"/>
    <property type="gene ID" value="nOo.2.0.1.g05525"/>
</dbReference>
<evidence type="ECO:0000313" key="11">
    <source>
        <dbReference type="EMBL" id="VDK77938.1"/>
    </source>
</evidence>
<evidence type="ECO:0000256" key="5">
    <source>
        <dbReference type="ARBA" id="ARBA00022786"/>
    </source>
</evidence>
<organism evidence="13">
    <name type="scientific">Onchocerca ochengi</name>
    <name type="common">Filarial nematode worm</name>
    <dbReference type="NCBI Taxonomy" id="42157"/>
    <lineage>
        <taxon>Eukaryota</taxon>
        <taxon>Metazoa</taxon>
        <taxon>Ecdysozoa</taxon>
        <taxon>Nematoda</taxon>
        <taxon>Chromadorea</taxon>
        <taxon>Rhabditida</taxon>
        <taxon>Spirurina</taxon>
        <taxon>Spiruromorpha</taxon>
        <taxon>Filarioidea</taxon>
        <taxon>Onchocercidae</taxon>
        <taxon>Onchocerca</taxon>
    </lineage>
</organism>
<feature type="compositionally biased region" description="Basic and acidic residues" evidence="9">
    <location>
        <begin position="202"/>
        <end position="220"/>
    </location>
</feature>
<dbReference type="OrthoDB" id="2285710at2759"/>
<keyword evidence="5" id="KW-0833">Ubl conjugation pathway</keyword>
<dbReference type="InterPro" id="IPR050899">
    <property type="entry name" value="DDRGK_domain-containing"/>
</dbReference>
<dbReference type="SUPFAM" id="SSF46785">
    <property type="entry name" value="Winged helix' DNA-binding domain"/>
    <property type="match status" value="1"/>
</dbReference>
<dbReference type="STRING" id="42157.A0A182EBT7"/>
<dbReference type="PANTHER" id="PTHR48176">
    <property type="entry name" value="DDRGK DOMAIN-CONTAINING PROTEIN 1"/>
    <property type="match status" value="1"/>
</dbReference>
<protein>
    <recommendedName>
        <fullName evidence="3">DDRGK domain-containing protein 1</fullName>
    </recommendedName>
</protein>
<evidence type="ECO:0000313" key="13">
    <source>
        <dbReference type="WBParaSite" id="nOo.2.0.1.t05525-RA"/>
    </source>
</evidence>
<evidence type="ECO:0000256" key="4">
    <source>
        <dbReference type="ARBA" id="ARBA00022692"/>
    </source>
</evidence>
<dbReference type="SMART" id="SM01128">
    <property type="entry name" value="DDRGK"/>
    <property type="match status" value="1"/>
</dbReference>
<dbReference type="GO" id="GO:0044389">
    <property type="term" value="F:ubiquitin-like protein ligase binding"/>
    <property type="evidence" value="ECO:0007669"/>
    <property type="project" value="TreeGrafter"/>
</dbReference>
<feature type="transmembrane region" description="Helical" evidence="10">
    <location>
        <begin position="60"/>
        <end position="85"/>
    </location>
</feature>
<dbReference type="PANTHER" id="PTHR48176:SF1">
    <property type="entry name" value="DDRGK DOMAIN-CONTAINING PROTEIN 1"/>
    <property type="match status" value="1"/>
</dbReference>
<sequence length="333" mass="39043">MPSTKSLKKLNQNKRAAVPGYHHLKKDPGPLFLRLSLDFLENGQDEGILILFEIMAELDYLFLASVTFLTTTLMFIIFRVIKLYFDEKRARQRKEALLAMAADEHAPRNERDVVVVGGRRVQTARRRVRHGIDGDNDDGMGFVRSTLDQVEDGSEQENDESPLAELAKDEHLGKKKLAKLQAKEERRKQREAELLEREERKKLEQEKEERLQKEHEKQMQEEEEERKRKRQEREEREKREEEEYQKLRETFAVDEEGFDEVDAEESQNLLREFEEYVRKTKVVNIDELGSRFNLRAEDAVNRLNFLVGNGSLTGVMDDRGKFIYVTSDELQAG</sequence>
<evidence type="ECO:0000256" key="3">
    <source>
        <dbReference type="ARBA" id="ARBA00018218"/>
    </source>
</evidence>
<dbReference type="AlphaFoldDB" id="A0A182EBT7"/>
<keyword evidence="8 10" id="KW-0472">Membrane</keyword>
<dbReference type="InterPro" id="IPR036390">
    <property type="entry name" value="WH_DNA-bd_sf"/>
</dbReference>
<feature type="compositionally biased region" description="Basic and acidic residues" evidence="9">
    <location>
        <begin position="231"/>
        <end position="244"/>
    </location>
</feature>
<keyword evidence="4 10" id="KW-0812">Transmembrane</keyword>
<dbReference type="Proteomes" id="UP000271087">
    <property type="component" value="Unassembled WGS sequence"/>
</dbReference>
<evidence type="ECO:0000256" key="8">
    <source>
        <dbReference type="ARBA" id="ARBA00023136"/>
    </source>
</evidence>